<dbReference type="OrthoDB" id="1924603at2759"/>
<feature type="coiled-coil region" evidence="1">
    <location>
        <begin position="238"/>
        <end position="265"/>
    </location>
</feature>
<dbReference type="PANTHER" id="PTHR31016:SF2">
    <property type="entry name" value="OS04G0228100 PROTEIN"/>
    <property type="match status" value="1"/>
</dbReference>
<feature type="compositionally biased region" description="Acidic residues" evidence="2">
    <location>
        <begin position="302"/>
        <end position="315"/>
    </location>
</feature>
<reference evidence="4" key="2">
    <citation type="submission" date="2025-08" db="UniProtKB">
        <authorList>
            <consortium name="RefSeq"/>
        </authorList>
    </citation>
    <scope>IDENTIFICATION</scope>
    <source>
        <tissue evidence="4">Etiolated seedlings</tissue>
    </source>
</reference>
<accession>A0A1S3E1E3</accession>
<proteinExistence type="predicted"/>
<evidence type="ECO:0000313" key="3">
    <source>
        <dbReference type="Proteomes" id="UP000087171"/>
    </source>
</evidence>
<evidence type="ECO:0000313" key="4">
    <source>
        <dbReference type="RefSeq" id="XP_012569268.1"/>
    </source>
</evidence>
<dbReference type="Proteomes" id="UP000087171">
    <property type="component" value="Chromosome Ca3"/>
</dbReference>
<dbReference type="KEGG" id="cam:101504778"/>
<dbReference type="RefSeq" id="XP_012569268.1">
    <property type="nucleotide sequence ID" value="XM_012713814.2"/>
</dbReference>
<dbReference type="AlphaFoldDB" id="A0A1S3E1E3"/>
<organism evidence="3 4">
    <name type="scientific">Cicer arietinum</name>
    <name type="common">Chickpea</name>
    <name type="synonym">Garbanzo</name>
    <dbReference type="NCBI Taxonomy" id="3827"/>
    <lineage>
        <taxon>Eukaryota</taxon>
        <taxon>Viridiplantae</taxon>
        <taxon>Streptophyta</taxon>
        <taxon>Embryophyta</taxon>
        <taxon>Tracheophyta</taxon>
        <taxon>Spermatophyta</taxon>
        <taxon>Magnoliopsida</taxon>
        <taxon>eudicotyledons</taxon>
        <taxon>Gunneridae</taxon>
        <taxon>Pentapetalae</taxon>
        <taxon>rosids</taxon>
        <taxon>fabids</taxon>
        <taxon>Fabales</taxon>
        <taxon>Fabaceae</taxon>
        <taxon>Papilionoideae</taxon>
        <taxon>50 kb inversion clade</taxon>
        <taxon>NPAAA clade</taxon>
        <taxon>Hologalegina</taxon>
        <taxon>IRL clade</taxon>
        <taxon>Cicereae</taxon>
        <taxon>Cicer</taxon>
    </lineage>
</organism>
<dbReference type="PANTHER" id="PTHR31016">
    <property type="entry name" value="OS04G0228100 PROTEIN"/>
    <property type="match status" value="1"/>
</dbReference>
<protein>
    <submittedName>
        <fullName evidence="4">Uncharacterized protein LOC101504778</fullName>
    </submittedName>
</protein>
<dbReference type="GeneID" id="101504778"/>
<dbReference type="STRING" id="3827.A0A1S3E1E3"/>
<sequence>MTISLDSPSPLHINQDDNTNVVVNSSPLFSPSSDKRLWSTLRNRIDSLLDHNRQPNLPSTSAHTRLNEQGRRLKEDSLLLIRGFDSVAHTLSLLSNNLDNAIQGARELGNPPTLTDIFQSKIEKSENKEEEGSGEKQKEESKKGTKRKIDDFYEENVIESQNENGQKMHDRNIKKAKNLAVSMASKAASLARELKSIKSDLCFVQERCGLLEEENRRLRDGFAKGVRPEEDDLVRLQLEALLGEKARLANENANLMRENQCLHQLVEYHQHTSQDLSESYEHVIQGMCLDFSSPPPTIAEETRDEDDDDTNREEL</sequence>
<feature type="region of interest" description="Disordered" evidence="2">
    <location>
        <begin position="123"/>
        <end position="147"/>
    </location>
</feature>
<keyword evidence="3" id="KW-1185">Reference proteome</keyword>
<evidence type="ECO:0000256" key="2">
    <source>
        <dbReference type="SAM" id="MobiDB-lite"/>
    </source>
</evidence>
<name>A0A1S3E1E3_CICAR</name>
<gene>
    <name evidence="4" type="primary">LOC101504778</name>
</gene>
<evidence type="ECO:0000256" key="1">
    <source>
        <dbReference type="SAM" id="Coils"/>
    </source>
</evidence>
<keyword evidence="1" id="KW-0175">Coiled coil</keyword>
<reference evidence="3" key="1">
    <citation type="journal article" date="2013" name="Nat. Biotechnol.">
        <title>Draft genome sequence of chickpea (Cicer arietinum) provides a resource for trait improvement.</title>
        <authorList>
            <person name="Varshney R.K."/>
            <person name="Song C."/>
            <person name="Saxena R.K."/>
            <person name="Azam S."/>
            <person name="Yu S."/>
            <person name="Sharpe A.G."/>
            <person name="Cannon S."/>
            <person name="Baek J."/>
            <person name="Rosen B.D."/>
            <person name="Tar'an B."/>
            <person name="Millan T."/>
            <person name="Zhang X."/>
            <person name="Ramsay L.D."/>
            <person name="Iwata A."/>
            <person name="Wang Y."/>
            <person name="Nelson W."/>
            <person name="Farmer A.D."/>
            <person name="Gaur P.M."/>
            <person name="Soderlund C."/>
            <person name="Penmetsa R.V."/>
            <person name="Xu C."/>
            <person name="Bharti A.K."/>
            <person name="He W."/>
            <person name="Winter P."/>
            <person name="Zhao S."/>
            <person name="Hane J.K."/>
            <person name="Carrasquilla-Garcia N."/>
            <person name="Condie J.A."/>
            <person name="Upadhyaya H.D."/>
            <person name="Luo M.C."/>
            <person name="Thudi M."/>
            <person name="Gowda C.L."/>
            <person name="Singh N.P."/>
            <person name="Lichtenzveig J."/>
            <person name="Gali K.K."/>
            <person name="Rubio J."/>
            <person name="Nadarajan N."/>
            <person name="Dolezel J."/>
            <person name="Bansal K.C."/>
            <person name="Xu X."/>
            <person name="Edwards D."/>
            <person name="Zhang G."/>
            <person name="Kahl G."/>
            <person name="Gil J."/>
            <person name="Singh K.B."/>
            <person name="Datta S.K."/>
            <person name="Jackson S.A."/>
            <person name="Wang J."/>
            <person name="Cook D.R."/>
        </authorList>
    </citation>
    <scope>NUCLEOTIDE SEQUENCE [LARGE SCALE GENOMIC DNA]</scope>
    <source>
        <strain evidence="3">cv. CDC Frontier</strain>
    </source>
</reference>
<feature type="region of interest" description="Disordered" evidence="2">
    <location>
        <begin position="291"/>
        <end position="315"/>
    </location>
</feature>